<sequence length="557" mass="62790">MPGEVIITDQAFSIFVTFRIGYGSSKYFVTPDRGSTWTSKSIHPDYEYKVGIPSSDGQHLFFTRGGAGFGGAGQGVIVEAYSVKNWQLSKPLTFGFGDGREIHNISLIPFLSIHKPIWCSVKNTIFSSSGNQFQYEYQDTYFAERFISEDNKHLIILGRDDGQLHYWDLTRPTYKPFISVELPAVDVAQKYIHRINGKDTVVRHAIPKQVRNVKFSPGGQIATIIVANNCSVVVLSFLTYNFQLVHSKVFKYNIGSGIVPLQVFIGKDRGVSLIGASPDRGNTSQGFWGLIGTFMKVSGAFEEICAIENYFDSATFRVKMVERNQLDGKDNIELLHRWTITDTSLIQTHGVPLTPSAEVQEYQNKLAILVFMSATSYSHGDPRQRIIPLVITSYPWDPCSKVITFVVRLKYGFCILSMAISPASLTKPYLLRVLYHSEKLLDGDETIEIYRKDDHYILHIDAERNRKGGYSGMPLPSRRTTIIGHYFLPEDAHYDLILVKESASCTMPNGSITWPNPVLVFTASFAAYFPDGYIREGTLLDYGLRLRSEYTMARILM</sequence>
<protein>
    <submittedName>
        <fullName evidence="1">Uncharacterized protein</fullName>
    </submittedName>
</protein>
<dbReference type="InterPro" id="IPR011044">
    <property type="entry name" value="Quino_amine_DH_bsu"/>
</dbReference>
<dbReference type="SUPFAM" id="SSF50969">
    <property type="entry name" value="YVTN repeat-like/Quinoprotein amine dehydrogenase"/>
    <property type="match status" value="1"/>
</dbReference>
<gene>
    <name evidence="1" type="ORF">M422DRAFT_274852</name>
</gene>
<dbReference type="Proteomes" id="UP000054279">
    <property type="component" value="Unassembled WGS sequence"/>
</dbReference>
<dbReference type="EMBL" id="KN837495">
    <property type="protein sequence ID" value="KIJ24391.1"/>
    <property type="molecule type" value="Genomic_DNA"/>
</dbReference>
<name>A0A0C9UG23_SPHS4</name>
<dbReference type="AlphaFoldDB" id="A0A0C9UG23"/>
<evidence type="ECO:0000313" key="1">
    <source>
        <dbReference type="EMBL" id="KIJ24391.1"/>
    </source>
</evidence>
<accession>A0A0C9UG23</accession>
<dbReference type="OrthoDB" id="2330027at2759"/>
<evidence type="ECO:0000313" key="2">
    <source>
        <dbReference type="Proteomes" id="UP000054279"/>
    </source>
</evidence>
<reference evidence="1 2" key="1">
    <citation type="submission" date="2014-06" db="EMBL/GenBank/DDBJ databases">
        <title>Evolutionary Origins and Diversification of the Mycorrhizal Mutualists.</title>
        <authorList>
            <consortium name="DOE Joint Genome Institute"/>
            <consortium name="Mycorrhizal Genomics Consortium"/>
            <person name="Kohler A."/>
            <person name="Kuo A."/>
            <person name="Nagy L.G."/>
            <person name="Floudas D."/>
            <person name="Copeland A."/>
            <person name="Barry K.W."/>
            <person name="Cichocki N."/>
            <person name="Veneault-Fourrey C."/>
            <person name="LaButti K."/>
            <person name="Lindquist E.A."/>
            <person name="Lipzen A."/>
            <person name="Lundell T."/>
            <person name="Morin E."/>
            <person name="Murat C."/>
            <person name="Riley R."/>
            <person name="Ohm R."/>
            <person name="Sun H."/>
            <person name="Tunlid A."/>
            <person name="Henrissat B."/>
            <person name="Grigoriev I.V."/>
            <person name="Hibbett D.S."/>
            <person name="Martin F."/>
        </authorList>
    </citation>
    <scope>NUCLEOTIDE SEQUENCE [LARGE SCALE GENOMIC DNA]</scope>
    <source>
        <strain evidence="1 2">SS14</strain>
    </source>
</reference>
<proteinExistence type="predicted"/>
<dbReference type="HOGENOM" id="CLU_489306_0_0_1"/>
<organism evidence="1 2">
    <name type="scientific">Sphaerobolus stellatus (strain SS14)</name>
    <dbReference type="NCBI Taxonomy" id="990650"/>
    <lineage>
        <taxon>Eukaryota</taxon>
        <taxon>Fungi</taxon>
        <taxon>Dikarya</taxon>
        <taxon>Basidiomycota</taxon>
        <taxon>Agaricomycotina</taxon>
        <taxon>Agaricomycetes</taxon>
        <taxon>Phallomycetidae</taxon>
        <taxon>Geastrales</taxon>
        <taxon>Sphaerobolaceae</taxon>
        <taxon>Sphaerobolus</taxon>
    </lineage>
</organism>
<keyword evidence="2" id="KW-1185">Reference proteome</keyword>